<name>A0A812SLZ1_9DINO</name>
<gene>
    <name evidence="1" type="ORF">SNEC2469_LOCUS13840</name>
</gene>
<dbReference type="EMBL" id="CAJNJA010022141">
    <property type="protein sequence ID" value="CAE7487206.1"/>
    <property type="molecule type" value="Genomic_DNA"/>
</dbReference>
<comment type="caution">
    <text evidence="1">The sequence shown here is derived from an EMBL/GenBank/DDBJ whole genome shotgun (WGS) entry which is preliminary data.</text>
</comment>
<dbReference type="Proteomes" id="UP000601435">
    <property type="component" value="Unassembled WGS sequence"/>
</dbReference>
<reference evidence="1" key="1">
    <citation type="submission" date="2021-02" db="EMBL/GenBank/DDBJ databases">
        <authorList>
            <person name="Dougan E. K."/>
            <person name="Rhodes N."/>
            <person name="Thang M."/>
            <person name="Chan C."/>
        </authorList>
    </citation>
    <scope>NUCLEOTIDE SEQUENCE</scope>
</reference>
<evidence type="ECO:0000313" key="1">
    <source>
        <dbReference type="EMBL" id="CAE7487206.1"/>
    </source>
</evidence>
<evidence type="ECO:0000313" key="2">
    <source>
        <dbReference type="Proteomes" id="UP000601435"/>
    </source>
</evidence>
<organism evidence="1 2">
    <name type="scientific">Symbiodinium necroappetens</name>
    <dbReference type="NCBI Taxonomy" id="1628268"/>
    <lineage>
        <taxon>Eukaryota</taxon>
        <taxon>Sar</taxon>
        <taxon>Alveolata</taxon>
        <taxon>Dinophyceae</taxon>
        <taxon>Suessiales</taxon>
        <taxon>Symbiodiniaceae</taxon>
        <taxon>Symbiodinium</taxon>
    </lineage>
</organism>
<protein>
    <submittedName>
        <fullName evidence="1">Uncharacterized protein</fullName>
    </submittedName>
</protein>
<dbReference type="AlphaFoldDB" id="A0A812SLZ1"/>
<accession>A0A812SLZ1</accession>
<proteinExistence type="predicted"/>
<sequence length="747" mass="83251">MTTEKFVDIPSGLQSCAASPLFQYLHMSLEQLAELARDDSRMLDLCQSAQDGLVREYAIFLLEKSCGGLAVPSEMLSLQLMLGNLSTVLQLCSECPLGQDAVAALAKEAGGANGLGPRFGCSVTGAQVEAEQSAYDLEEWRKRMEEQATQCLCKLLWTELSRISQQETGESHAVKAWTRLYALAEPHLLAARMLKRGPAGGQLQVMSLFVFLLGSDASSSIPLACLCELKVRRSLVVKILYHQGADFKAKLAPGRQEDMLASFWRGWPRGQVLLSDELAVLAISKLGLDQIAEDLVCEERRYLPPYVAQSRDNASRLADLCFAWRCDALCTTNGHDPRVVDSIELAAWEFVFTKHLARLLSEDDVQVDDLLRCSVKTLPFCVKPRNFSWRLTVQSPASEQSLASGLEKHVFLKEVYYQRGWQYLQARDFDCNLVSSAGWNLVHGQQELLQREDVRTAAIPAVPEILPLSILETGFADFPVPPIQFMEHCGYWAAYVEADYRSLSSFLQDALAKPGEDLMFKACVSLRDARGPGHVKTMLILLVYHGYYTLEANASLHMMLEWLPKLAQALDMSDEERHIFACLIDPAGYQPGYNLQNSVAQMFQLDCNDQLQVQVRHCLVNGLACCLSMQGDRRYHFWQHVVDPGSLHGTYGFGSTSNRAIGSIHYDCGCVFEFDGKLRRMEANPHWPAPAAVASYFQSYGAFCLSFAFFPDVAVSLLDRVLTPSSIHSQRESLGPRRVEDGCSVTF</sequence>
<dbReference type="OrthoDB" id="427855at2759"/>
<keyword evidence="2" id="KW-1185">Reference proteome</keyword>